<keyword evidence="16" id="KW-1185">Reference proteome</keyword>
<keyword evidence="8" id="KW-0520">NAD</keyword>
<dbReference type="InterPro" id="IPR029041">
    <property type="entry name" value="FAD-linked_oxidoreductase-like"/>
</dbReference>
<comment type="cofactor">
    <cofactor evidence="1 12">
        <name>FAD</name>
        <dbReference type="ChEBI" id="CHEBI:57692"/>
    </cofactor>
</comment>
<dbReference type="EMBL" id="FNYT01000005">
    <property type="protein sequence ID" value="SEI90814.1"/>
    <property type="molecule type" value="Genomic_DNA"/>
</dbReference>
<comment type="similarity">
    <text evidence="3 12">Belongs to the methylenetetrahydrofolate reductase family.</text>
</comment>
<dbReference type="Pfam" id="PF02219">
    <property type="entry name" value="MTHFR"/>
    <property type="match status" value="1"/>
</dbReference>
<dbReference type="PANTHER" id="PTHR45754">
    <property type="entry name" value="METHYLENETETRAHYDROFOLATE REDUCTASE"/>
    <property type="match status" value="1"/>
</dbReference>
<dbReference type="EC" id="1.5.1.54" evidence="12"/>
<evidence type="ECO:0000256" key="8">
    <source>
        <dbReference type="ARBA" id="ARBA00023027"/>
    </source>
</evidence>
<evidence type="ECO:0000313" key="13">
    <source>
        <dbReference type="EMBL" id="CZQ93406.1"/>
    </source>
</evidence>
<comment type="pathway">
    <text evidence="10">Amino-acid biosynthesis; L-methionine biosynthesis via de novo pathway.</text>
</comment>
<keyword evidence="4" id="KW-0028">Amino-acid biosynthesis</keyword>
<keyword evidence="5 12" id="KW-0285">Flavoprotein</keyword>
<dbReference type="InterPro" id="IPR003171">
    <property type="entry name" value="Mehydrof_redctse-like"/>
</dbReference>
<dbReference type="CDD" id="cd00537">
    <property type="entry name" value="MTHFR"/>
    <property type="match status" value="1"/>
</dbReference>
<evidence type="ECO:0000256" key="9">
    <source>
        <dbReference type="ARBA" id="ARBA00023167"/>
    </source>
</evidence>
<protein>
    <recommendedName>
        <fullName evidence="12">Methylenetetrahydrofolate reductase</fullName>
        <ecNumber evidence="12">1.5.1.54</ecNumber>
    </recommendedName>
</protein>
<keyword evidence="9" id="KW-0486">Methionine biosynthesis</keyword>
<name>A0A143YMX7_9LACT</name>
<keyword evidence="7 12" id="KW-0560">Oxidoreductase</keyword>
<dbReference type="Proteomes" id="UP000076878">
    <property type="component" value="Unassembled WGS sequence"/>
</dbReference>
<proteinExistence type="inferred from homology"/>
<dbReference type="Gene3D" id="3.20.20.220">
    <property type="match status" value="1"/>
</dbReference>
<comment type="pathway">
    <text evidence="2 12">One-carbon metabolism; tetrahydrofolate interconversion.</text>
</comment>
<dbReference type="AlphaFoldDB" id="A0A143YMX7"/>
<dbReference type="GO" id="GO:0009086">
    <property type="term" value="P:methionine biosynthetic process"/>
    <property type="evidence" value="ECO:0007669"/>
    <property type="project" value="UniProtKB-KW"/>
</dbReference>
<dbReference type="OrthoDB" id="9812555at2"/>
<dbReference type="GO" id="GO:0035999">
    <property type="term" value="P:tetrahydrofolate interconversion"/>
    <property type="evidence" value="ECO:0007669"/>
    <property type="project" value="UniProtKB-UniPathway"/>
</dbReference>
<dbReference type="RefSeq" id="WP_068622437.1">
    <property type="nucleotide sequence ID" value="NZ_FJNB01000006.1"/>
</dbReference>
<dbReference type="Proteomes" id="UP000199280">
    <property type="component" value="Unassembled WGS sequence"/>
</dbReference>
<evidence type="ECO:0000256" key="6">
    <source>
        <dbReference type="ARBA" id="ARBA00022827"/>
    </source>
</evidence>
<dbReference type="NCBIfam" id="TIGR00676">
    <property type="entry name" value="fadh2"/>
    <property type="match status" value="1"/>
</dbReference>
<keyword evidence="6 12" id="KW-0274">FAD</keyword>
<evidence type="ECO:0000256" key="11">
    <source>
        <dbReference type="ARBA" id="ARBA00048628"/>
    </source>
</evidence>
<dbReference type="PANTHER" id="PTHR45754:SF3">
    <property type="entry name" value="METHYLENETETRAHYDROFOLATE REDUCTASE (NADPH)"/>
    <property type="match status" value="1"/>
</dbReference>
<dbReference type="InterPro" id="IPR004620">
    <property type="entry name" value="MTHF_reductase_bac"/>
</dbReference>
<dbReference type="STRING" id="640938.TR210_1141"/>
<evidence type="ECO:0000256" key="5">
    <source>
        <dbReference type="ARBA" id="ARBA00022630"/>
    </source>
</evidence>
<evidence type="ECO:0000313" key="15">
    <source>
        <dbReference type="Proteomes" id="UP000076878"/>
    </source>
</evidence>
<evidence type="ECO:0000256" key="12">
    <source>
        <dbReference type="RuleBase" id="RU003862"/>
    </source>
</evidence>
<evidence type="ECO:0000256" key="1">
    <source>
        <dbReference type="ARBA" id="ARBA00001974"/>
    </source>
</evidence>
<dbReference type="GO" id="GO:0106312">
    <property type="term" value="F:methylenetetrahydrofolate reductase (NADH) activity"/>
    <property type="evidence" value="ECO:0007669"/>
    <property type="project" value="UniProtKB-EC"/>
</dbReference>
<accession>A0A143YMX7</accession>
<evidence type="ECO:0000256" key="4">
    <source>
        <dbReference type="ARBA" id="ARBA00022605"/>
    </source>
</evidence>
<evidence type="ECO:0000256" key="3">
    <source>
        <dbReference type="ARBA" id="ARBA00006743"/>
    </source>
</evidence>
<dbReference type="EMBL" id="FJNB01000006">
    <property type="protein sequence ID" value="CZQ93406.1"/>
    <property type="molecule type" value="Genomic_DNA"/>
</dbReference>
<dbReference type="UniPathway" id="UPA00193"/>
<dbReference type="GO" id="GO:0005829">
    <property type="term" value="C:cytosol"/>
    <property type="evidence" value="ECO:0007669"/>
    <property type="project" value="InterPro"/>
</dbReference>
<reference evidence="13 15" key="1">
    <citation type="submission" date="2016-02" db="EMBL/GenBank/DDBJ databases">
        <authorList>
            <person name="Wen L."/>
            <person name="He K."/>
            <person name="Yang H."/>
        </authorList>
    </citation>
    <scope>NUCLEOTIDE SEQUENCE [LARGE SCALE GENOMIC DNA]</scope>
    <source>
        <strain evidence="13">Trichococcus_R210</strain>
    </source>
</reference>
<evidence type="ECO:0000313" key="16">
    <source>
        <dbReference type="Proteomes" id="UP000199280"/>
    </source>
</evidence>
<evidence type="ECO:0000313" key="14">
    <source>
        <dbReference type="EMBL" id="SEI90814.1"/>
    </source>
</evidence>
<evidence type="ECO:0000256" key="2">
    <source>
        <dbReference type="ARBA" id="ARBA00004777"/>
    </source>
</evidence>
<organism evidence="13 15">
    <name type="scientific">Trichococcus ilyis</name>
    <dbReference type="NCBI Taxonomy" id="640938"/>
    <lineage>
        <taxon>Bacteria</taxon>
        <taxon>Bacillati</taxon>
        <taxon>Bacillota</taxon>
        <taxon>Bacilli</taxon>
        <taxon>Lactobacillales</taxon>
        <taxon>Carnobacteriaceae</taxon>
        <taxon>Trichococcus</taxon>
    </lineage>
</organism>
<dbReference type="SUPFAM" id="SSF51730">
    <property type="entry name" value="FAD-linked oxidoreductase"/>
    <property type="match status" value="1"/>
</dbReference>
<reference evidence="14 16" key="2">
    <citation type="submission" date="2016-10" db="EMBL/GenBank/DDBJ databases">
        <authorList>
            <person name="Varghese N."/>
            <person name="Submissions S."/>
        </authorList>
    </citation>
    <scope>NUCLEOTIDE SEQUENCE [LARGE SCALE GENOMIC DNA]</scope>
    <source>
        <strain evidence="14 16">DSM 22150</strain>
    </source>
</reference>
<sequence>MKIRDMISKGEPTVSFEIFPPKSSYALETVFDTLTELKDLHPDFISVTYGAGGTAQSNTVEIASRIKKDFGIESIAHLTGCTSTKEGMKRTLASIKDSGIENILALRGDIPQEKLADKNWKPEYRYASELIDDIKAAGDFSIGAACYPEGHVDSINKVDDLKNLKRKMDHGADFMITQLFYDNDLFYQFKEKLELVGIEQPVIAGILPVLNIKQVKRIQEISGCNLPPKFLRILDRYAHDPASLQEAGIAYAVDQIIDLLSSGVDGVHIYTMNKPDATRRIMENISCVRKAVCRKEPQR</sequence>
<comment type="catalytic activity">
    <reaction evidence="11">
        <text>(6S)-5-methyl-5,6,7,8-tetrahydrofolate + NAD(+) = (6R)-5,10-methylene-5,6,7,8-tetrahydrofolate + NADH + H(+)</text>
        <dbReference type="Rhea" id="RHEA:19821"/>
        <dbReference type="ChEBI" id="CHEBI:15378"/>
        <dbReference type="ChEBI" id="CHEBI:15636"/>
        <dbReference type="ChEBI" id="CHEBI:18608"/>
        <dbReference type="ChEBI" id="CHEBI:57540"/>
        <dbReference type="ChEBI" id="CHEBI:57945"/>
        <dbReference type="EC" id="1.5.1.54"/>
    </reaction>
    <physiologicalReaction direction="right-to-left" evidence="11">
        <dbReference type="Rhea" id="RHEA:19823"/>
    </physiologicalReaction>
</comment>
<dbReference type="GO" id="GO:0071949">
    <property type="term" value="F:FAD binding"/>
    <property type="evidence" value="ECO:0007669"/>
    <property type="project" value="TreeGrafter"/>
</dbReference>
<evidence type="ECO:0000256" key="10">
    <source>
        <dbReference type="ARBA" id="ARBA00034478"/>
    </source>
</evidence>
<evidence type="ECO:0000256" key="7">
    <source>
        <dbReference type="ARBA" id="ARBA00023002"/>
    </source>
</evidence>
<gene>
    <name evidence="14" type="ORF">SAMN05216375_1059</name>
    <name evidence="13" type="ORF">TR210_1141</name>
</gene>